<protein>
    <submittedName>
        <fullName evidence="1">Uncharacterized protein</fullName>
    </submittedName>
</protein>
<evidence type="ECO:0000313" key="1">
    <source>
        <dbReference type="EMBL" id="CRY93852.1"/>
    </source>
</evidence>
<sequence length="62" mass="7187">MNLKQIDRAQLDLLLTPEPNTNKPNTEPKDLANLAYINPSESYQCLQSDEVNNYRVNRRRAV</sequence>
<reference evidence="1" key="2">
    <citation type="submission" date="2015-07" db="EMBL/GenBank/DDBJ databases">
        <title>Plasmids, circular viruses and viroids from rat gut.</title>
        <authorList>
            <person name="Jorgensen T.J."/>
            <person name="Hansen M.A."/>
            <person name="Xu Z."/>
            <person name="Tabak M.A."/>
            <person name="Sorensen S.J."/>
            <person name="Hansen L.H."/>
        </authorList>
    </citation>
    <scope>NUCLEOTIDE SEQUENCE</scope>
    <source>
        <plasmid evidence="1">pRGRH0082</plasmid>
    </source>
</reference>
<organism evidence="1">
    <name type="scientific">uncultured prokaryote</name>
    <dbReference type="NCBI Taxonomy" id="198431"/>
    <lineage>
        <taxon>unclassified sequences</taxon>
        <taxon>environmental samples</taxon>
    </lineage>
</organism>
<geneLocation type="plasmid" evidence="1">
    <name>pRGRH0082</name>
</geneLocation>
<dbReference type="EMBL" id="LN852773">
    <property type="protein sequence ID" value="CRY93852.1"/>
    <property type="molecule type" value="Genomic_DNA"/>
</dbReference>
<proteinExistence type="predicted"/>
<accession>A0A0H5QCK0</accession>
<keyword evidence="1" id="KW-0614">Plasmid</keyword>
<dbReference type="AlphaFoldDB" id="A0A0H5QCK0"/>
<reference evidence="1" key="1">
    <citation type="submission" date="2015-06" db="EMBL/GenBank/DDBJ databases">
        <authorList>
            <person name="Joergensen T."/>
        </authorList>
    </citation>
    <scope>NUCLEOTIDE SEQUENCE</scope>
    <source>
        <plasmid evidence="1">pRGRH0082</plasmid>
    </source>
</reference>
<name>A0A0H5QCK0_9ZZZZ</name>